<evidence type="ECO:0000313" key="2">
    <source>
        <dbReference type="Proteomes" id="UP000314294"/>
    </source>
</evidence>
<dbReference type="AlphaFoldDB" id="A0A4Z2IT04"/>
<sequence length="203" mass="22289">MQAGKERERREPLALHLLEISMQTERKLCTEFSPCLLPLPSPSRCGQRAKSLFMGMSVCHSALANNPQDADSVDNPQGKAQLQRHCGCQTLLPDTAFHEPDTLESCDLGCSTHFLLAMAADEVKTVKGQWLTSPASRQGLAGFLRRSQTRSCTAPHKQQLQTAQFPVPPGRQPRRVQSKAATFLPQFASLCQVCSVSGKKSQD</sequence>
<reference evidence="1 2" key="1">
    <citation type="submission" date="2019-03" db="EMBL/GenBank/DDBJ databases">
        <title>First draft genome of Liparis tanakae, snailfish: a comprehensive survey of snailfish specific genes.</title>
        <authorList>
            <person name="Kim W."/>
            <person name="Song I."/>
            <person name="Jeong J.-H."/>
            <person name="Kim D."/>
            <person name="Kim S."/>
            <person name="Ryu S."/>
            <person name="Song J.Y."/>
            <person name="Lee S.K."/>
        </authorList>
    </citation>
    <scope>NUCLEOTIDE SEQUENCE [LARGE SCALE GENOMIC DNA]</scope>
    <source>
        <tissue evidence="1">Muscle</tissue>
    </source>
</reference>
<name>A0A4Z2IT04_9TELE</name>
<dbReference type="Proteomes" id="UP000314294">
    <property type="component" value="Unassembled WGS sequence"/>
</dbReference>
<comment type="caution">
    <text evidence="1">The sequence shown here is derived from an EMBL/GenBank/DDBJ whole genome shotgun (WGS) entry which is preliminary data.</text>
</comment>
<proteinExistence type="predicted"/>
<evidence type="ECO:0000313" key="1">
    <source>
        <dbReference type="EMBL" id="TNN80897.1"/>
    </source>
</evidence>
<dbReference type="EMBL" id="SRLO01000050">
    <property type="protein sequence ID" value="TNN80897.1"/>
    <property type="molecule type" value="Genomic_DNA"/>
</dbReference>
<gene>
    <name evidence="1" type="ORF">EYF80_008902</name>
</gene>
<protein>
    <submittedName>
        <fullName evidence="1">Uncharacterized protein</fullName>
    </submittedName>
</protein>
<accession>A0A4Z2IT04</accession>
<keyword evidence="2" id="KW-1185">Reference proteome</keyword>
<organism evidence="1 2">
    <name type="scientific">Liparis tanakae</name>
    <name type="common">Tanaka's snailfish</name>
    <dbReference type="NCBI Taxonomy" id="230148"/>
    <lineage>
        <taxon>Eukaryota</taxon>
        <taxon>Metazoa</taxon>
        <taxon>Chordata</taxon>
        <taxon>Craniata</taxon>
        <taxon>Vertebrata</taxon>
        <taxon>Euteleostomi</taxon>
        <taxon>Actinopterygii</taxon>
        <taxon>Neopterygii</taxon>
        <taxon>Teleostei</taxon>
        <taxon>Neoteleostei</taxon>
        <taxon>Acanthomorphata</taxon>
        <taxon>Eupercaria</taxon>
        <taxon>Perciformes</taxon>
        <taxon>Cottioidei</taxon>
        <taxon>Cottales</taxon>
        <taxon>Liparidae</taxon>
        <taxon>Liparis</taxon>
    </lineage>
</organism>